<dbReference type="Pfam" id="PF06985">
    <property type="entry name" value="HET"/>
    <property type="match status" value="1"/>
</dbReference>
<accession>A0AAW0R237</accession>
<keyword evidence="3" id="KW-1185">Reference proteome</keyword>
<proteinExistence type="predicted"/>
<dbReference type="PANTHER" id="PTHR24148">
    <property type="entry name" value="ANKYRIN REPEAT DOMAIN-CONTAINING PROTEIN 39 HOMOLOG-RELATED"/>
    <property type="match status" value="1"/>
</dbReference>
<reference evidence="2 3" key="1">
    <citation type="submission" date="2023-01" db="EMBL/GenBank/DDBJ databases">
        <title>Analysis of 21 Apiospora genomes using comparative genomics revels a genus with tremendous synthesis potential of carbohydrate active enzymes and secondary metabolites.</title>
        <authorList>
            <person name="Sorensen T."/>
        </authorList>
    </citation>
    <scope>NUCLEOTIDE SEQUENCE [LARGE SCALE GENOMIC DNA]</scope>
    <source>
        <strain evidence="2 3">CBS 117206</strain>
    </source>
</reference>
<dbReference type="Proteomes" id="UP001392437">
    <property type="component" value="Unassembled WGS sequence"/>
</dbReference>
<feature type="domain" description="Heterokaryon incompatibility" evidence="1">
    <location>
        <begin position="41"/>
        <end position="192"/>
    </location>
</feature>
<organism evidence="2 3">
    <name type="scientific">Apiospora kogelbergensis</name>
    <dbReference type="NCBI Taxonomy" id="1337665"/>
    <lineage>
        <taxon>Eukaryota</taxon>
        <taxon>Fungi</taxon>
        <taxon>Dikarya</taxon>
        <taxon>Ascomycota</taxon>
        <taxon>Pezizomycotina</taxon>
        <taxon>Sordariomycetes</taxon>
        <taxon>Xylariomycetidae</taxon>
        <taxon>Amphisphaeriales</taxon>
        <taxon>Apiosporaceae</taxon>
        <taxon>Apiospora</taxon>
    </lineage>
</organism>
<evidence type="ECO:0000259" key="1">
    <source>
        <dbReference type="Pfam" id="PF06985"/>
    </source>
</evidence>
<gene>
    <name evidence="2" type="ORF">PG999_005439</name>
</gene>
<dbReference type="InterPro" id="IPR052895">
    <property type="entry name" value="HetReg/Transcr_Mod"/>
</dbReference>
<dbReference type="Pfam" id="PF26639">
    <property type="entry name" value="Het-6_barrel"/>
    <property type="match status" value="1"/>
</dbReference>
<evidence type="ECO:0000313" key="2">
    <source>
        <dbReference type="EMBL" id="KAK8121319.1"/>
    </source>
</evidence>
<dbReference type="AlphaFoldDB" id="A0AAW0R237"/>
<name>A0AAW0R237_9PEZI</name>
<protein>
    <recommendedName>
        <fullName evidence="1">Heterokaryon incompatibility domain-containing protein</fullName>
    </recommendedName>
</protein>
<dbReference type="EMBL" id="JAQQWP010000004">
    <property type="protein sequence ID" value="KAK8121319.1"/>
    <property type="molecule type" value="Genomic_DNA"/>
</dbReference>
<dbReference type="InterPro" id="IPR010730">
    <property type="entry name" value="HET"/>
</dbReference>
<sequence>MTYLYNPIQSNQIRLLRFLQDETQISAALEIFSLDDHLPKYYTLSYTWACDQAVLARSWSLLIGQQQLLVLDSLKPFVQALRARDLLLSGRRWWIDSICIDQGNLEERGQQVQLMHQIYSRAADVVVWLGDHSVNSSLAISFIRHLDKIYLQNYSVHDIRTMLQKEEYKSQWAALTNLLARKWWTRVWTIQEFVMPPSLSFWCGKEDVSRVAMCNSLSVADKCKSTGITETLGFRHGFSRRRACVLYRAEQEQEPNPRRSLVSLAAYFCSSDATDDRDRLYGLRALSTDGGSLLEVNYSITSEEVYTRFAKAFIQHSRSLDIICFASVFSAPPGSGCPSWVPDWRKRGELLVVPVMVSQSSNTNIGNLRAPHYLDYDPSVYYTASQQRKAEYTFRGSLLLARGAIIDRVDGVAGSEGSGLVQSLEGNSASSPDGLSSSGRSATDILRSVCRCLVLDRRDRFLRYPMPTDEFLGDFVRLCTPLLHEAHGSAPKALQEWFHLTRPLRIDGRSFETTLRDGHRLFADFRGPAPNQDEFYHDSFFGRFYETVVRMTLRLIVSRKGRVGMASHKAREGDFLCVLYGCSVPVLLRKSDNGLPHTFVGECFLDGCMDGSALEQDDGLSEETFCIQ</sequence>
<dbReference type="PANTHER" id="PTHR24148:SF64">
    <property type="entry name" value="HETEROKARYON INCOMPATIBILITY DOMAIN-CONTAINING PROTEIN"/>
    <property type="match status" value="1"/>
</dbReference>
<comment type="caution">
    <text evidence="2">The sequence shown here is derived from an EMBL/GenBank/DDBJ whole genome shotgun (WGS) entry which is preliminary data.</text>
</comment>
<evidence type="ECO:0000313" key="3">
    <source>
        <dbReference type="Proteomes" id="UP001392437"/>
    </source>
</evidence>